<feature type="transmembrane region" description="Helical" evidence="1">
    <location>
        <begin position="78"/>
        <end position="96"/>
    </location>
</feature>
<sequence>MWSLTFGLFLLAVGWILKRFPPRSINSIYGFRTSLSMSTETRWREANRYCAVLFMICGAVLLGIGMILNLFLRTEISVILLAILMLASFIVIIARVERRIKKIE</sequence>
<evidence type="ECO:0000313" key="2">
    <source>
        <dbReference type="EMBL" id="KAA8999806.1"/>
    </source>
</evidence>
<dbReference type="InterPro" id="IPR025962">
    <property type="entry name" value="SdpI/YhfL"/>
</dbReference>
<name>A0A5J5G0I5_9BACL</name>
<evidence type="ECO:0000313" key="3">
    <source>
        <dbReference type="Proteomes" id="UP000367750"/>
    </source>
</evidence>
<organism evidence="2 3">
    <name type="scientific">Paenibacillus spiritus</name>
    <dbReference type="NCBI Taxonomy" id="2496557"/>
    <lineage>
        <taxon>Bacteria</taxon>
        <taxon>Bacillati</taxon>
        <taxon>Bacillota</taxon>
        <taxon>Bacilli</taxon>
        <taxon>Bacillales</taxon>
        <taxon>Paenibacillaceae</taxon>
        <taxon>Paenibacillus</taxon>
    </lineage>
</organism>
<keyword evidence="1" id="KW-0472">Membrane</keyword>
<comment type="caution">
    <text evidence="2">The sequence shown here is derived from an EMBL/GenBank/DDBJ whole genome shotgun (WGS) entry which is preliminary data.</text>
</comment>
<dbReference type="OrthoDB" id="3173919at2"/>
<protein>
    <submittedName>
        <fullName evidence="2">SdpI family protein</fullName>
    </submittedName>
</protein>
<evidence type="ECO:0000256" key="1">
    <source>
        <dbReference type="SAM" id="Phobius"/>
    </source>
</evidence>
<accession>A0A5J5G0I5</accession>
<reference evidence="2 3" key="1">
    <citation type="submission" date="2019-09" db="EMBL/GenBank/DDBJ databases">
        <title>Bacillus ochoae sp. nov., Paenibacillus whitsoniae sp. nov., Paenibacillus spiritus sp. nov. Isolated from the Mars Exploration Rover during spacecraft assembly.</title>
        <authorList>
            <person name="Seuylemezian A."/>
            <person name="Vaishampayan P."/>
        </authorList>
    </citation>
    <scope>NUCLEOTIDE SEQUENCE [LARGE SCALE GENOMIC DNA]</scope>
    <source>
        <strain evidence="2 3">MER_111</strain>
    </source>
</reference>
<dbReference type="Proteomes" id="UP000367750">
    <property type="component" value="Unassembled WGS sequence"/>
</dbReference>
<dbReference type="AlphaFoldDB" id="A0A5J5G0I5"/>
<proteinExistence type="predicted"/>
<keyword evidence="3" id="KW-1185">Reference proteome</keyword>
<feature type="transmembrane region" description="Helical" evidence="1">
    <location>
        <begin position="51"/>
        <end position="71"/>
    </location>
</feature>
<dbReference type="Pfam" id="PF13630">
    <property type="entry name" value="SdpI"/>
    <property type="match status" value="1"/>
</dbReference>
<dbReference type="EMBL" id="VYKK01000022">
    <property type="protein sequence ID" value="KAA8999806.1"/>
    <property type="molecule type" value="Genomic_DNA"/>
</dbReference>
<gene>
    <name evidence="2" type="ORF">F4V43_15910</name>
</gene>
<keyword evidence="1" id="KW-1133">Transmembrane helix</keyword>
<keyword evidence="1" id="KW-0812">Transmembrane</keyword>
<dbReference type="RefSeq" id="WP_150459238.1">
    <property type="nucleotide sequence ID" value="NZ_VYKK01000022.1"/>
</dbReference>